<dbReference type="RefSeq" id="WP_378213156.1">
    <property type="nucleotide sequence ID" value="NZ_JBHLZP010000869.1"/>
</dbReference>
<organism evidence="1 2">
    <name type="scientific">Actinoallomurus acaciae</name>
    <dbReference type="NCBI Taxonomy" id="502577"/>
    <lineage>
        <taxon>Bacteria</taxon>
        <taxon>Bacillati</taxon>
        <taxon>Actinomycetota</taxon>
        <taxon>Actinomycetes</taxon>
        <taxon>Streptosporangiales</taxon>
        <taxon>Thermomonosporaceae</taxon>
        <taxon>Actinoallomurus</taxon>
    </lineage>
</organism>
<name>A0ABV5YY40_9ACTN</name>
<reference evidence="1 2" key="1">
    <citation type="submission" date="2024-09" db="EMBL/GenBank/DDBJ databases">
        <authorList>
            <person name="Sun Q."/>
            <person name="Mori K."/>
        </authorList>
    </citation>
    <scope>NUCLEOTIDE SEQUENCE [LARGE SCALE GENOMIC DNA]</scope>
    <source>
        <strain evidence="1 2">TBRC 0563</strain>
    </source>
</reference>
<accession>A0ABV5YY40</accession>
<dbReference type="EMBL" id="JBHLZP010000869">
    <property type="protein sequence ID" value="MFB9839961.1"/>
    <property type="molecule type" value="Genomic_DNA"/>
</dbReference>
<evidence type="ECO:0000313" key="2">
    <source>
        <dbReference type="Proteomes" id="UP001589627"/>
    </source>
</evidence>
<protein>
    <recommendedName>
        <fullName evidence="3">HEAT repeat domain-containing protein</fullName>
    </recommendedName>
</protein>
<feature type="non-terminal residue" evidence="1">
    <location>
        <position position="1"/>
    </location>
</feature>
<comment type="caution">
    <text evidence="1">The sequence shown here is derived from an EMBL/GenBank/DDBJ whole genome shotgun (WGS) entry which is preliminary data.</text>
</comment>
<sequence length="222" mass="23688">ADVRAAARAGATDAAAVLRARKGHRPVPDEVWRRLRTSADDPDYTHGLYDRLGPAGTARLIAAAGKDHREDVRISLGVASHHMTLDERWLRAMLDEALHQGVRDEAVELLSQAGLTHRTRVALGHLGLTEMAETAGSGTGHPAPPHEAMLTPAADDPHVAVELYSRHPETLHRALADGPRSEALTRLVIQATTAHDADPAAVRANAERLAAFAAGRSTETPA</sequence>
<evidence type="ECO:0000313" key="1">
    <source>
        <dbReference type="EMBL" id="MFB9839961.1"/>
    </source>
</evidence>
<gene>
    <name evidence="1" type="ORF">ACFFNX_48220</name>
</gene>
<proteinExistence type="predicted"/>
<dbReference type="Proteomes" id="UP001589627">
    <property type="component" value="Unassembled WGS sequence"/>
</dbReference>
<keyword evidence="2" id="KW-1185">Reference proteome</keyword>
<evidence type="ECO:0008006" key="3">
    <source>
        <dbReference type="Google" id="ProtNLM"/>
    </source>
</evidence>